<accession>A0A4P9XVU9</accession>
<organism evidence="3 4">
    <name type="scientific">Thamnocephalis sphaerospora</name>
    <dbReference type="NCBI Taxonomy" id="78915"/>
    <lineage>
        <taxon>Eukaryota</taxon>
        <taxon>Fungi</taxon>
        <taxon>Fungi incertae sedis</taxon>
        <taxon>Zoopagomycota</taxon>
        <taxon>Zoopagomycotina</taxon>
        <taxon>Zoopagomycetes</taxon>
        <taxon>Zoopagales</taxon>
        <taxon>Sigmoideomycetaceae</taxon>
        <taxon>Thamnocephalis</taxon>
    </lineage>
</organism>
<feature type="domain" description="YABBY protein C-terminal" evidence="2">
    <location>
        <begin position="21"/>
        <end position="55"/>
    </location>
</feature>
<dbReference type="OrthoDB" id="667577at2759"/>
<keyword evidence="4" id="KW-1185">Reference proteome</keyword>
<dbReference type="CDD" id="cd00084">
    <property type="entry name" value="HMG-box_SF"/>
    <property type="match status" value="1"/>
</dbReference>
<protein>
    <recommendedName>
        <fullName evidence="2">YABBY protein C-terminal domain-containing protein</fullName>
    </recommendedName>
</protein>
<dbReference type="EMBL" id="KZ992506">
    <property type="protein sequence ID" value="RKP09540.1"/>
    <property type="molecule type" value="Genomic_DNA"/>
</dbReference>
<feature type="compositionally biased region" description="Basic residues" evidence="1">
    <location>
        <begin position="8"/>
        <end position="20"/>
    </location>
</feature>
<dbReference type="Proteomes" id="UP000271241">
    <property type="component" value="Unassembled WGS sequence"/>
</dbReference>
<dbReference type="InterPro" id="IPR036910">
    <property type="entry name" value="HMG_box_dom_sf"/>
</dbReference>
<feature type="region of interest" description="Disordered" evidence="1">
    <location>
        <begin position="1"/>
        <end position="23"/>
    </location>
</feature>
<dbReference type="Pfam" id="PF04690">
    <property type="entry name" value="YABBY"/>
    <property type="match status" value="1"/>
</dbReference>
<dbReference type="AlphaFoldDB" id="A0A4P9XVU9"/>
<evidence type="ECO:0000256" key="1">
    <source>
        <dbReference type="SAM" id="MobiDB-lite"/>
    </source>
</evidence>
<dbReference type="Gene3D" id="1.10.30.10">
    <property type="entry name" value="High mobility group box domain"/>
    <property type="match status" value="1"/>
</dbReference>
<name>A0A4P9XVU9_9FUNG</name>
<sequence length="68" mass="7484">MPKEQPAKKRATGGGGRKKISPYNTFMKQNLPKVKSENPDLTHKEAFAKVAELWRSSKNKAATAVKSA</sequence>
<evidence type="ECO:0000259" key="2">
    <source>
        <dbReference type="Pfam" id="PF04690"/>
    </source>
</evidence>
<evidence type="ECO:0000313" key="3">
    <source>
        <dbReference type="EMBL" id="RKP09540.1"/>
    </source>
</evidence>
<evidence type="ECO:0000313" key="4">
    <source>
        <dbReference type="Proteomes" id="UP000271241"/>
    </source>
</evidence>
<gene>
    <name evidence="3" type="ORF">THASP1DRAFT_28671</name>
</gene>
<proteinExistence type="predicted"/>
<reference evidence="4" key="1">
    <citation type="journal article" date="2018" name="Nat. Microbiol.">
        <title>Leveraging single-cell genomics to expand the fungal tree of life.</title>
        <authorList>
            <person name="Ahrendt S.R."/>
            <person name="Quandt C.A."/>
            <person name="Ciobanu D."/>
            <person name="Clum A."/>
            <person name="Salamov A."/>
            <person name="Andreopoulos B."/>
            <person name="Cheng J.F."/>
            <person name="Woyke T."/>
            <person name="Pelin A."/>
            <person name="Henrissat B."/>
            <person name="Reynolds N.K."/>
            <person name="Benny G.L."/>
            <person name="Smith M.E."/>
            <person name="James T.Y."/>
            <person name="Grigoriev I.V."/>
        </authorList>
    </citation>
    <scope>NUCLEOTIDE SEQUENCE [LARGE SCALE GENOMIC DNA]</scope>
    <source>
        <strain evidence="4">RSA 1356</strain>
    </source>
</reference>
<dbReference type="SUPFAM" id="SSF47095">
    <property type="entry name" value="HMG-box"/>
    <property type="match status" value="1"/>
</dbReference>
<dbReference type="InterPro" id="IPR056775">
    <property type="entry name" value="YABBY_C"/>
</dbReference>